<comment type="similarity">
    <text evidence="1">Belongs to the carbohydrate kinase PfkB family.</text>
</comment>
<organism evidence="5 6">
    <name type="scientific">Staphylococcus succinus</name>
    <dbReference type="NCBI Taxonomy" id="61015"/>
    <lineage>
        <taxon>Bacteria</taxon>
        <taxon>Bacillati</taxon>
        <taxon>Bacillota</taxon>
        <taxon>Bacilli</taxon>
        <taxon>Bacillales</taxon>
        <taxon>Staphylococcaceae</taxon>
        <taxon>Staphylococcus</taxon>
    </lineage>
</organism>
<gene>
    <name evidence="5" type="ORF">BU058_03950</name>
</gene>
<protein>
    <submittedName>
        <fullName evidence="5">Sugar kinase</fullName>
    </submittedName>
</protein>
<keyword evidence="3 5" id="KW-0418">Kinase</keyword>
<evidence type="ECO:0000313" key="6">
    <source>
        <dbReference type="Proteomes" id="UP000241960"/>
    </source>
</evidence>
<dbReference type="Gene3D" id="3.40.1190.20">
    <property type="match status" value="1"/>
</dbReference>
<feature type="domain" description="Carbohydrate kinase PfkB" evidence="4">
    <location>
        <begin position="6"/>
        <end position="304"/>
    </location>
</feature>
<evidence type="ECO:0000313" key="5">
    <source>
        <dbReference type="EMBL" id="PTI76591.1"/>
    </source>
</evidence>
<name>A0A9Q6HPQ3_9STAP</name>
<dbReference type="AlphaFoldDB" id="A0A9Q6HPQ3"/>
<dbReference type="GO" id="GO:0016301">
    <property type="term" value="F:kinase activity"/>
    <property type="evidence" value="ECO:0007669"/>
    <property type="project" value="UniProtKB-KW"/>
</dbReference>
<dbReference type="InterPro" id="IPR052700">
    <property type="entry name" value="Carb_kinase_PfkB-like"/>
</dbReference>
<dbReference type="Pfam" id="PF00294">
    <property type="entry name" value="PfkB"/>
    <property type="match status" value="1"/>
</dbReference>
<evidence type="ECO:0000256" key="3">
    <source>
        <dbReference type="ARBA" id="ARBA00022777"/>
    </source>
</evidence>
<evidence type="ECO:0000259" key="4">
    <source>
        <dbReference type="Pfam" id="PF00294"/>
    </source>
</evidence>
<reference evidence="5 6" key="1">
    <citation type="journal article" date="2016" name="Front. Microbiol.">
        <title>Comprehensive Phylogenetic Analysis of Bovine Non-aureus Staphylococci Species Based on Whole-Genome Sequencing.</title>
        <authorList>
            <person name="Naushad S."/>
            <person name="Barkema H.W."/>
            <person name="Luby C."/>
            <person name="Condas L.A."/>
            <person name="Nobrega D.B."/>
            <person name="Carson D.A."/>
            <person name="De Buck J."/>
        </authorList>
    </citation>
    <scope>NUCLEOTIDE SEQUENCE [LARGE SCALE GENOMIC DNA]</scope>
    <source>
        <strain evidence="5 6">SNUC 1231</strain>
    </source>
</reference>
<evidence type="ECO:0000256" key="2">
    <source>
        <dbReference type="ARBA" id="ARBA00022679"/>
    </source>
</evidence>
<comment type="caution">
    <text evidence="5">The sequence shown here is derived from an EMBL/GenBank/DDBJ whole genome shotgun (WGS) entry which is preliminary data.</text>
</comment>
<accession>A0A9Q6HPQ3</accession>
<dbReference type="PANTHER" id="PTHR43320">
    <property type="entry name" value="SUGAR KINASE"/>
    <property type="match status" value="1"/>
</dbReference>
<dbReference type="InterPro" id="IPR029056">
    <property type="entry name" value="Ribokinase-like"/>
</dbReference>
<evidence type="ECO:0000256" key="1">
    <source>
        <dbReference type="ARBA" id="ARBA00010688"/>
    </source>
</evidence>
<dbReference type="PANTHER" id="PTHR43320:SF2">
    <property type="entry name" value="2-DEHYDRO-3-DEOXYGLUCONOKINASE_2-DEHYDRO-3-DEOXYGALACTONOKINASE"/>
    <property type="match status" value="1"/>
</dbReference>
<proteinExistence type="inferred from homology"/>
<dbReference type="RefSeq" id="WP_073505001.1">
    <property type="nucleotide sequence ID" value="NZ_CP018199.1"/>
</dbReference>
<sequence length="325" mass="36238">MTVYGFGEILLRYTPPQYEQLKDAHNFSVKVGGAELNALVTLAQFGHQTEIVTVLPPHALGNIASQKIIQSNVGAHFVKQMDGRIGTYYMEESFGFRSGNIIYDRENSTFAQHGDLALTELSSNIQSGDYFVFTGITLAVNKSFRNQIVQILTTLKQQGVFIVFDINYRSNLWSKPEAVSVIQSVLPLVDILFFGEKDATHLLEINSMDDDIKVCAKTIQNQYEIPIIASSNRDIEQSTLQGIILSDENYIQGQAYTYTVLNRIGAGDAFMAGILHGLIHRWGLKETIDFATKCSVMQHTTTEDALSVSENDVLKLSSHFGELKR</sequence>
<dbReference type="Proteomes" id="UP000241960">
    <property type="component" value="Unassembled WGS sequence"/>
</dbReference>
<dbReference type="CDD" id="cd01166">
    <property type="entry name" value="KdgK"/>
    <property type="match status" value="1"/>
</dbReference>
<dbReference type="SUPFAM" id="SSF53613">
    <property type="entry name" value="Ribokinase-like"/>
    <property type="match status" value="1"/>
</dbReference>
<keyword evidence="2" id="KW-0808">Transferase</keyword>
<dbReference type="EMBL" id="PZFQ01000009">
    <property type="protein sequence ID" value="PTI76591.1"/>
    <property type="molecule type" value="Genomic_DNA"/>
</dbReference>
<dbReference type="InterPro" id="IPR011611">
    <property type="entry name" value="PfkB_dom"/>
</dbReference>